<name>A0A6J4TPD0_9ACTN</name>
<organism evidence="1">
    <name type="scientific">uncultured Rubrobacteraceae bacterium</name>
    <dbReference type="NCBI Taxonomy" id="349277"/>
    <lineage>
        <taxon>Bacteria</taxon>
        <taxon>Bacillati</taxon>
        <taxon>Actinomycetota</taxon>
        <taxon>Rubrobacteria</taxon>
        <taxon>Rubrobacterales</taxon>
        <taxon>Rubrobacteraceae</taxon>
        <taxon>environmental samples</taxon>
    </lineage>
</organism>
<dbReference type="Gene3D" id="6.20.120.50">
    <property type="match status" value="1"/>
</dbReference>
<gene>
    <name evidence="1" type="ORF">AVDCRST_MAG05-4198</name>
</gene>
<accession>A0A6J4TPD0</accession>
<reference evidence="1" key="1">
    <citation type="submission" date="2020-02" db="EMBL/GenBank/DDBJ databases">
        <authorList>
            <person name="Meier V. D."/>
        </authorList>
    </citation>
    <scope>NUCLEOTIDE SEQUENCE</scope>
    <source>
        <strain evidence="1">AVDCRST_MAG05</strain>
    </source>
</reference>
<dbReference type="EMBL" id="CADCVM010000458">
    <property type="protein sequence ID" value="CAA9528550.1"/>
    <property type="molecule type" value="Genomic_DNA"/>
</dbReference>
<evidence type="ECO:0000313" key="1">
    <source>
        <dbReference type="EMBL" id="CAA9528550.1"/>
    </source>
</evidence>
<sequence>MRVQIDRFENNGWVAVLAYPEGHAVFDVPRDFFPDGASAGDVFDVRVELDRAETDRLAEENRRLLDGLAGGGG</sequence>
<evidence type="ECO:0008006" key="2">
    <source>
        <dbReference type="Google" id="ProtNLM"/>
    </source>
</evidence>
<dbReference type="Pfam" id="PF11213">
    <property type="entry name" value="DUF3006"/>
    <property type="match status" value="1"/>
</dbReference>
<proteinExistence type="predicted"/>
<dbReference type="InterPro" id="IPR021377">
    <property type="entry name" value="DUF3006"/>
</dbReference>
<dbReference type="AlphaFoldDB" id="A0A6J4TPD0"/>
<protein>
    <recommendedName>
        <fullName evidence="2">DUF3006 domain-containing protein</fullName>
    </recommendedName>
</protein>